<dbReference type="InterPro" id="IPR050707">
    <property type="entry name" value="HTH_MetabolicPath_Reg"/>
</dbReference>
<accession>A0A345BWF7</accession>
<evidence type="ECO:0000256" key="3">
    <source>
        <dbReference type="ARBA" id="ARBA00023163"/>
    </source>
</evidence>
<dbReference type="InterPro" id="IPR014757">
    <property type="entry name" value="Tscrpt_reg_IclR_C"/>
</dbReference>
<keyword evidence="3" id="KW-0804">Transcription</keyword>
<name>A0A345BWF7_9BACI</name>
<dbReference type="RefSeq" id="WP_114371140.1">
    <property type="nucleotide sequence ID" value="NZ_CP031092.1"/>
</dbReference>
<proteinExistence type="predicted"/>
<dbReference type="Pfam" id="PF01614">
    <property type="entry name" value="IclR_C"/>
    <property type="match status" value="1"/>
</dbReference>
<dbReference type="PROSITE" id="PS51077">
    <property type="entry name" value="HTH_ICLR"/>
    <property type="match status" value="1"/>
</dbReference>
<dbReference type="SUPFAM" id="SSF55781">
    <property type="entry name" value="GAF domain-like"/>
    <property type="match status" value="1"/>
</dbReference>
<evidence type="ECO:0000256" key="1">
    <source>
        <dbReference type="ARBA" id="ARBA00023015"/>
    </source>
</evidence>
<evidence type="ECO:0000259" key="4">
    <source>
        <dbReference type="PROSITE" id="PS51077"/>
    </source>
</evidence>
<feature type="domain" description="IclR-ED" evidence="5">
    <location>
        <begin position="71"/>
        <end position="247"/>
    </location>
</feature>
<evidence type="ECO:0000259" key="5">
    <source>
        <dbReference type="PROSITE" id="PS51078"/>
    </source>
</evidence>
<dbReference type="KEGG" id="rue:DT065_04145"/>
<dbReference type="OrthoDB" id="9791752at2"/>
<protein>
    <submittedName>
        <fullName evidence="6">IclR family transcriptional regulator</fullName>
    </submittedName>
</protein>
<dbReference type="PANTHER" id="PTHR30136:SF35">
    <property type="entry name" value="HTH-TYPE TRANSCRIPTIONAL REGULATOR RV1719"/>
    <property type="match status" value="1"/>
</dbReference>
<organism evidence="6 7">
    <name type="scientific">Salicibibacter kimchii</name>
    <dbReference type="NCBI Taxonomy" id="2099786"/>
    <lineage>
        <taxon>Bacteria</taxon>
        <taxon>Bacillati</taxon>
        <taxon>Bacillota</taxon>
        <taxon>Bacilli</taxon>
        <taxon>Bacillales</taxon>
        <taxon>Bacillaceae</taxon>
        <taxon>Salicibibacter</taxon>
    </lineage>
</organism>
<keyword evidence="2" id="KW-0238">DNA-binding</keyword>
<dbReference type="GO" id="GO:0045892">
    <property type="term" value="P:negative regulation of DNA-templated transcription"/>
    <property type="evidence" value="ECO:0007669"/>
    <property type="project" value="TreeGrafter"/>
</dbReference>
<dbReference type="GO" id="GO:0003677">
    <property type="term" value="F:DNA binding"/>
    <property type="evidence" value="ECO:0007669"/>
    <property type="project" value="UniProtKB-KW"/>
</dbReference>
<dbReference type="InterPro" id="IPR036390">
    <property type="entry name" value="WH_DNA-bd_sf"/>
</dbReference>
<dbReference type="AlphaFoldDB" id="A0A345BWF7"/>
<dbReference type="EMBL" id="CP031092">
    <property type="protein sequence ID" value="AXF55288.1"/>
    <property type="molecule type" value="Genomic_DNA"/>
</dbReference>
<dbReference type="PANTHER" id="PTHR30136">
    <property type="entry name" value="HELIX-TURN-HELIX TRANSCRIPTIONAL REGULATOR, ICLR FAMILY"/>
    <property type="match status" value="1"/>
</dbReference>
<dbReference type="InterPro" id="IPR029016">
    <property type="entry name" value="GAF-like_dom_sf"/>
</dbReference>
<reference evidence="6 7" key="1">
    <citation type="journal article" date="2018" name="J. Microbiol.">
        <title>Salicibibacter kimchii gen. nov., sp. nov., a moderately halophilic and alkalitolerant bacterium in the family Bacillaceae, isolated from kimchi.</title>
        <authorList>
            <person name="Jang J.Y."/>
            <person name="Oh Y.J."/>
            <person name="Lim S.K."/>
            <person name="Park H.K."/>
            <person name="Lee C."/>
            <person name="Kim J.Y."/>
            <person name="Lee M.A."/>
            <person name="Choi H.J."/>
        </authorList>
    </citation>
    <scope>NUCLEOTIDE SEQUENCE [LARGE SCALE GENOMIC DNA]</scope>
    <source>
        <strain evidence="6 7">NKC1-1</strain>
    </source>
</reference>
<dbReference type="Proteomes" id="UP000252100">
    <property type="component" value="Chromosome"/>
</dbReference>
<dbReference type="Gene3D" id="3.30.450.40">
    <property type="match status" value="1"/>
</dbReference>
<dbReference type="SUPFAM" id="SSF46785">
    <property type="entry name" value="Winged helix' DNA-binding domain"/>
    <property type="match status" value="1"/>
</dbReference>
<evidence type="ECO:0000256" key="2">
    <source>
        <dbReference type="ARBA" id="ARBA00023125"/>
    </source>
</evidence>
<dbReference type="SMART" id="SM00346">
    <property type="entry name" value="HTH_ICLR"/>
    <property type="match status" value="1"/>
</dbReference>
<evidence type="ECO:0000313" key="6">
    <source>
        <dbReference type="EMBL" id="AXF55288.1"/>
    </source>
</evidence>
<dbReference type="PROSITE" id="PS51078">
    <property type="entry name" value="ICLR_ED"/>
    <property type="match status" value="1"/>
</dbReference>
<keyword evidence="1" id="KW-0805">Transcription regulation</keyword>
<dbReference type="InterPro" id="IPR036388">
    <property type="entry name" value="WH-like_DNA-bd_sf"/>
</dbReference>
<evidence type="ECO:0000313" key="7">
    <source>
        <dbReference type="Proteomes" id="UP000252100"/>
    </source>
</evidence>
<gene>
    <name evidence="6" type="ORF">DT065_04145</name>
</gene>
<dbReference type="Pfam" id="PF09339">
    <property type="entry name" value="HTH_IclR"/>
    <property type="match status" value="1"/>
</dbReference>
<dbReference type="Gene3D" id="1.10.10.10">
    <property type="entry name" value="Winged helix-like DNA-binding domain superfamily/Winged helix DNA-binding domain"/>
    <property type="match status" value="1"/>
</dbReference>
<sequence length="255" mass="28339">MDEAPKGTRTLQRAIDVLNCFHVNETELTLTEISAKINLAKSTTSRLLATLEYNQFVEKNPITMKYQLGRQLYYIGHVAGQSIELRSVADTTMKRLRDQTNETVNLYVLEGEQRVCIHQYASMQSVKHMISIGQKLPLTLGAGGKILLAHQSMEFIEKAIHQQSMIQSKVTLKNELNHIVEERYAQSIDEREVGTSAASSPIFDINGNVIAALSVSGPSSRFKPQDSTNLKTTLIAAAMEISNNLGYPFNPTAKN</sequence>
<dbReference type="GO" id="GO:0003700">
    <property type="term" value="F:DNA-binding transcription factor activity"/>
    <property type="evidence" value="ECO:0007669"/>
    <property type="project" value="TreeGrafter"/>
</dbReference>
<keyword evidence="7" id="KW-1185">Reference proteome</keyword>
<dbReference type="InterPro" id="IPR005471">
    <property type="entry name" value="Tscrpt_reg_IclR_N"/>
</dbReference>
<feature type="domain" description="HTH iclR-type" evidence="4">
    <location>
        <begin position="8"/>
        <end position="70"/>
    </location>
</feature>